<dbReference type="EMBL" id="JBCDNA010000001">
    <property type="protein sequence ID" value="MEL4454839.1"/>
    <property type="molecule type" value="Genomic_DNA"/>
</dbReference>
<dbReference type="Proteomes" id="UP001474120">
    <property type="component" value="Unassembled WGS sequence"/>
</dbReference>
<proteinExistence type="predicted"/>
<keyword evidence="2" id="KW-1185">Reference proteome</keyword>
<comment type="caution">
    <text evidence="1">The sequence shown here is derived from an EMBL/GenBank/DDBJ whole genome shotgun (WGS) entry which is preliminary data.</text>
</comment>
<sequence>MSFKRPFEHLSIHELYQKLKRVIDYFESGNEITDHYLDLYLILKKRIEYLEKNLPKNELTIEEKWKRMYEE</sequence>
<gene>
    <name evidence="1" type="ORF">AABB81_02960</name>
</gene>
<reference evidence="1 2" key="1">
    <citation type="submission" date="2024-04" db="EMBL/GenBank/DDBJ databases">
        <title>whole genome sequencing of Lutimonas vermicola strain IMCC1616.</title>
        <authorList>
            <person name="Bae S.S."/>
        </authorList>
    </citation>
    <scope>NUCLEOTIDE SEQUENCE [LARGE SCALE GENOMIC DNA]</scope>
    <source>
        <strain evidence="1 2">IMCC1616</strain>
    </source>
</reference>
<evidence type="ECO:0000313" key="1">
    <source>
        <dbReference type="EMBL" id="MEL4454839.1"/>
    </source>
</evidence>
<dbReference type="RefSeq" id="WP_342158498.1">
    <property type="nucleotide sequence ID" value="NZ_JBCDNA010000001.1"/>
</dbReference>
<evidence type="ECO:0000313" key="2">
    <source>
        <dbReference type="Proteomes" id="UP001474120"/>
    </source>
</evidence>
<organism evidence="1 2">
    <name type="scientific">Lutimonas vermicola</name>
    <dbReference type="NCBI Taxonomy" id="414288"/>
    <lineage>
        <taxon>Bacteria</taxon>
        <taxon>Pseudomonadati</taxon>
        <taxon>Bacteroidota</taxon>
        <taxon>Flavobacteriia</taxon>
        <taxon>Flavobacteriales</taxon>
        <taxon>Flavobacteriaceae</taxon>
        <taxon>Lutimonas</taxon>
    </lineage>
</organism>
<name>A0ABU9KXK7_9FLAO</name>
<protein>
    <submittedName>
        <fullName evidence="1">Uncharacterized protein</fullName>
    </submittedName>
</protein>
<accession>A0ABU9KXK7</accession>